<proteinExistence type="inferred from homology"/>
<dbReference type="PANTHER" id="PTHR30579">
    <property type="entry name" value="TRANSCRIPTIONAL REGULATOR"/>
    <property type="match status" value="1"/>
</dbReference>
<protein>
    <submittedName>
        <fullName evidence="6">LysR family transcriptional regulator</fullName>
    </submittedName>
</protein>
<dbReference type="SUPFAM" id="SSF53850">
    <property type="entry name" value="Periplasmic binding protein-like II"/>
    <property type="match status" value="1"/>
</dbReference>
<dbReference type="InterPro" id="IPR036390">
    <property type="entry name" value="WH_DNA-bd_sf"/>
</dbReference>
<evidence type="ECO:0000256" key="4">
    <source>
        <dbReference type="ARBA" id="ARBA00023163"/>
    </source>
</evidence>
<dbReference type="InterPro" id="IPR000847">
    <property type="entry name" value="LysR_HTH_N"/>
</dbReference>
<dbReference type="Proteomes" id="UP001501598">
    <property type="component" value="Unassembled WGS sequence"/>
</dbReference>
<keyword evidence="3" id="KW-0238">DNA-binding</keyword>
<comment type="similarity">
    <text evidence="1">Belongs to the LysR transcriptional regulatory family.</text>
</comment>
<evidence type="ECO:0000313" key="6">
    <source>
        <dbReference type="EMBL" id="GAA4550357.1"/>
    </source>
</evidence>
<evidence type="ECO:0000256" key="2">
    <source>
        <dbReference type="ARBA" id="ARBA00023015"/>
    </source>
</evidence>
<evidence type="ECO:0000256" key="3">
    <source>
        <dbReference type="ARBA" id="ARBA00023125"/>
    </source>
</evidence>
<dbReference type="PROSITE" id="PS50931">
    <property type="entry name" value="HTH_LYSR"/>
    <property type="match status" value="1"/>
</dbReference>
<reference evidence="7" key="1">
    <citation type="journal article" date="2019" name="Int. J. Syst. Evol. Microbiol.">
        <title>The Global Catalogue of Microorganisms (GCM) 10K type strain sequencing project: providing services to taxonomists for standard genome sequencing and annotation.</title>
        <authorList>
            <consortium name="The Broad Institute Genomics Platform"/>
            <consortium name="The Broad Institute Genome Sequencing Center for Infectious Disease"/>
            <person name="Wu L."/>
            <person name="Ma J."/>
        </authorList>
    </citation>
    <scope>NUCLEOTIDE SEQUENCE [LARGE SCALE GENOMIC DNA]</scope>
    <source>
        <strain evidence="7">JCM 17906</strain>
    </source>
</reference>
<dbReference type="PANTHER" id="PTHR30579:SF7">
    <property type="entry name" value="HTH-TYPE TRANSCRIPTIONAL REGULATOR LRHA-RELATED"/>
    <property type="match status" value="1"/>
</dbReference>
<gene>
    <name evidence="6" type="ORF">GCM10023175_40300</name>
</gene>
<dbReference type="InterPro" id="IPR005119">
    <property type="entry name" value="LysR_subst-bd"/>
</dbReference>
<comment type="caution">
    <text evidence="6">The sequence shown here is derived from an EMBL/GenBank/DDBJ whole genome shotgun (WGS) entry which is preliminary data.</text>
</comment>
<keyword evidence="2" id="KW-0805">Transcription regulation</keyword>
<dbReference type="Pfam" id="PF03466">
    <property type="entry name" value="LysR_substrate"/>
    <property type="match status" value="1"/>
</dbReference>
<feature type="domain" description="HTH lysR-type" evidence="5">
    <location>
        <begin position="13"/>
        <end position="65"/>
    </location>
</feature>
<evidence type="ECO:0000256" key="1">
    <source>
        <dbReference type="ARBA" id="ARBA00009437"/>
    </source>
</evidence>
<keyword evidence="4" id="KW-0804">Transcription</keyword>
<organism evidence="6 7">
    <name type="scientific">Pseudonocardia xishanensis</name>
    <dbReference type="NCBI Taxonomy" id="630995"/>
    <lineage>
        <taxon>Bacteria</taxon>
        <taxon>Bacillati</taxon>
        <taxon>Actinomycetota</taxon>
        <taxon>Actinomycetes</taxon>
        <taxon>Pseudonocardiales</taxon>
        <taxon>Pseudonocardiaceae</taxon>
        <taxon>Pseudonocardia</taxon>
    </lineage>
</organism>
<dbReference type="PRINTS" id="PR00039">
    <property type="entry name" value="HTHLYSR"/>
</dbReference>
<sequence length="283" mass="29371">MSSQTRTLDVGPLRTFVAVAECGGFHRAAAVLHVSQPTVSDHVRRLENACGTALVQRAGRASRLTPAGETLLAEARRMLTIHDDVLARLAAPLSRELTVGSTEHAADQLLPRLSTALAGSVRYRLDRGTGLREALDRGDLDLALLLAAPADERSAAAGLLDVRWYAAPGWEPAPGPVPLVGLDEPCALRDRAVATLTAAGSAVTVACEAAYLAGVLAAARAGLGVTLLATMGHTPEGLVERPDLPHAAPLPVTVRGRRGLPPETLASTASAVAEVLRSAQELA</sequence>
<dbReference type="Gene3D" id="3.40.190.10">
    <property type="entry name" value="Periplasmic binding protein-like II"/>
    <property type="match status" value="2"/>
</dbReference>
<evidence type="ECO:0000259" key="5">
    <source>
        <dbReference type="PROSITE" id="PS50931"/>
    </source>
</evidence>
<evidence type="ECO:0000313" key="7">
    <source>
        <dbReference type="Proteomes" id="UP001501598"/>
    </source>
</evidence>
<keyword evidence="7" id="KW-1185">Reference proteome</keyword>
<dbReference type="SUPFAM" id="SSF46785">
    <property type="entry name" value="Winged helix' DNA-binding domain"/>
    <property type="match status" value="1"/>
</dbReference>
<accession>A0ABP8RVP2</accession>
<dbReference type="InterPro" id="IPR050176">
    <property type="entry name" value="LTTR"/>
</dbReference>
<dbReference type="Pfam" id="PF00126">
    <property type="entry name" value="HTH_1"/>
    <property type="match status" value="1"/>
</dbReference>
<dbReference type="EMBL" id="BAABGT010000056">
    <property type="protein sequence ID" value="GAA4550357.1"/>
    <property type="molecule type" value="Genomic_DNA"/>
</dbReference>
<dbReference type="RefSeq" id="WP_345420676.1">
    <property type="nucleotide sequence ID" value="NZ_BAABGT010000056.1"/>
</dbReference>
<name>A0ABP8RVP2_9PSEU</name>
<dbReference type="Gene3D" id="1.10.10.10">
    <property type="entry name" value="Winged helix-like DNA-binding domain superfamily/Winged helix DNA-binding domain"/>
    <property type="match status" value="1"/>
</dbReference>
<dbReference type="InterPro" id="IPR036388">
    <property type="entry name" value="WH-like_DNA-bd_sf"/>
</dbReference>